<dbReference type="EMBL" id="JALJOU010000068">
    <property type="protein sequence ID" value="KAK9826115.1"/>
    <property type="molecule type" value="Genomic_DNA"/>
</dbReference>
<feature type="compositionally biased region" description="Acidic residues" evidence="1">
    <location>
        <begin position="212"/>
        <end position="228"/>
    </location>
</feature>
<feature type="compositionally biased region" description="Acidic residues" evidence="1">
    <location>
        <begin position="177"/>
        <end position="190"/>
    </location>
</feature>
<feature type="region of interest" description="Disordered" evidence="1">
    <location>
        <begin position="442"/>
        <end position="491"/>
    </location>
</feature>
<reference evidence="2 3" key="1">
    <citation type="journal article" date="2024" name="Nat. Commun.">
        <title>Phylogenomics reveals the evolutionary origins of lichenization in chlorophyte algae.</title>
        <authorList>
            <person name="Puginier C."/>
            <person name="Libourel C."/>
            <person name="Otte J."/>
            <person name="Skaloud P."/>
            <person name="Haon M."/>
            <person name="Grisel S."/>
            <person name="Petersen M."/>
            <person name="Berrin J.G."/>
            <person name="Delaux P.M."/>
            <person name="Dal Grande F."/>
            <person name="Keller J."/>
        </authorList>
    </citation>
    <scope>NUCLEOTIDE SEQUENCE [LARGE SCALE GENOMIC DNA]</scope>
    <source>
        <strain evidence="2 3">SAG 245.80</strain>
    </source>
</reference>
<evidence type="ECO:0000313" key="2">
    <source>
        <dbReference type="EMBL" id="KAK9826115.1"/>
    </source>
</evidence>
<accession>A0AAW1QXU6</accession>
<keyword evidence="3" id="KW-1185">Reference proteome</keyword>
<feature type="region of interest" description="Disordered" evidence="1">
    <location>
        <begin position="205"/>
        <end position="267"/>
    </location>
</feature>
<name>A0AAW1QXU6_9CHLO</name>
<feature type="region of interest" description="Disordered" evidence="1">
    <location>
        <begin position="336"/>
        <end position="388"/>
    </location>
</feature>
<sequence>MAPFPESAVVTLPESTAFRTLLAQVTDREEEVVDVWHEGDVRYERVLNRPDYEKWVPAIGRKYVKPKDIEFMDIIEYDPRQMAAPPYRLRINTKLPSAGDRVKIDRTIVIEDVGAAACRYRITGSVKVKMFGIGHLVEKQVMANSVDSLGLLAEVVERFQRVRESMGRSSLGNGAEPMEEDEDGPPEDAAEMSRFSSILQEPYAEPLPHADSDEDTESEVGWEEEDEGSSSSSSSSSTDDSRWGPEPSSGSSSLGSSPPGTLAPPREGGLQLARQETVFHDAGELLADEDAPMADVDAATAAAMQCDLRRVNTRLQRRGPRAPGAPVDHVHLGVRERHRRRRRERAACKSGEDVAEEAVADGNGSARHGHGHRRHGHRERTHTDEDSARMRRWRRDKERWQRFWARVQPREAPRRTGKLARLANLLRLGEAVGWVKVHAHRRHGAGDADGESSRRGFRQSVKDKWLDISNHGKGKRSGASPELHASAVGEE</sequence>
<proteinExistence type="predicted"/>
<protein>
    <recommendedName>
        <fullName evidence="4">START domain-containing protein</fullName>
    </recommendedName>
</protein>
<feature type="compositionally biased region" description="Basic residues" evidence="1">
    <location>
        <begin position="367"/>
        <end position="380"/>
    </location>
</feature>
<evidence type="ECO:0000313" key="3">
    <source>
        <dbReference type="Proteomes" id="UP001445335"/>
    </source>
</evidence>
<comment type="caution">
    <text evidence="2">The sequence shown here is derived from an EMBL/GenBank/DDBJ whole genome shotgun (WGS) entry which is preliminary data.</text>
</comment>
<dbReference type="AlphaFoldDB" id="A0AAW1QXU6"/>
<feature type="compositionally biased region" description="Low complexity" evidence="1">
    <location>
        <begin position="229"/>
        <end position="260"/>
    </location>
</feature>
<organism evidence="2 3">
    <name type="scientific">Elliptochloris bilobata</name>
    <dbReference type="NCBI Taxonomy" id="381761"/>
    <lineage>
        <taxon>Eukaryota</taxon>
        <taxon>Viridiplantae</taxon>
        <taxon>Chlorophyta</taxon>
        <taxon>core chlorophytes</taxon>
        <taxon>Trebouxiophyceae</taxon>
        <taxon>Trebouxiophyceae incertae sedis</taxon>
        <taxon>Elliptochloris clade</taxon>
        <taxon>Elliptochloris</taxon>
    </lineage>
</organism>
<gene>
    <name evidence="2" type="ORF">WJX81_004687</name>
</gene>
<evidence type="ECO:0008006" key="4">
    <source>
        <dbReference type="Google" id="ProtNLM"/>
    </source>
</evidence>
<feature type="region of interest" description="Disordered" evidence="1">
    <location>
        <begin position="164"/>
        <end position="192"/>
    </location>
</feature>
<evidence type="ECO:0000256" key="1">
    <source>
        <dbReference type="SAM" id="MobiDB-lite"/>
    </source>
</evidence>
<dbReference type="Proteomes" id="UP001445335">
    <property type="component" value="Unassembled WGS sequence"/>
</dbReference>